<comment type="cofactor">
    <cofactor evidence="2">
        <name>Mg(2+)</name>
        <dbReference type="ChEBI" id="CHEBI:18420"/>
    </cofactor>
</comment>
<dbReference type="PANTHER" id="PTHR12318:SF0">
    <property type="entry name" value="ACYL-COENZYME A DIPHOSPHATASE NUDT19"/>
    <property type="match status" value="1"/>
</dbReference>
<dbReference type="KEGG" id="bsol:FSW04_23450"/>
<dbReference type="GO" id="GO:0016818">
    <property type="term" value="F:hydrolase activity, acting on acid anhydrides, in phosphorus-containing anhydrides"/>
    <property type="evidence" value="ECO:0007669"/>
    <property type="project" value="InterPro"/>
</dbReference>
<dbReference type="SUPFAM" id="SSF55811">
    <property type="entry name" value="Nudix"/>
    <property type="match status" value="1"/>
</dbReference>
<keyword evidence="6" id="KW-0464">Manganese</keyword>
<evidence type="ECO:0000256" key="7">
    <source>
        <dbReference type="SAM" id="MobiDB-lite"/>
    </source>
</evidence>
<dbReference type="Gene3D" id="3.90.79.10">
    <property type="entry name" value="Nucleoside Triphosphate Pyrophosphohydrolase"/>
    <property type="match status" value="2"/>
</dbReference>
<dbReference type="InterPro" id="IPR000086">
    <property type="entry name" value="NUDIX_hydrolase_dom"/>
</dbReference>
<evidence type="ECO:0000256" key="2">
    <source>
        <dbReference type="ARBA" id="ARBA00001946"/>
    </source>
</evidence>
<dbReference type="GO" id="GO:0046872">
    <property type="term" value="F:metal ion binding"/>
    <property type="evidence" value="ECO:0007669"/>
    <property type="project" value="UniProtKB-KW"/>
</dbReference>
<organism evidence="9 10">
    <name type="scientific">Baekduia soli</name>
    <dbReference type="NCBI Taxonomy" id="496014"/>
    <lineage>
        <taxon>Bacteria</taxon>
        <taxon>Bacillati</taxon>
        <taxon>Actinomycetota</taxon>
        <taxon>Thermoleophilia</taxon>
        <taxon>Solirubrobacterales</taxon>
        <taxon>Baekduiaceae</taxon>
        <taxon>Baekduia</taxon>
    </lineage>
</organism>
<evidence type="ECO:0000256" key="6">
    <source>
        <dbReference type="ARBA" id="ARBA00023211"/>
    </source>
</evidence>
<dbReference type="Proteomes" id="UP000321805">
    <property type="component" value="Chromosome"/>
</dbReference>
<evidence type="ECO:0000256" key="4">
    <source>
        <dbReference type="ARBA" id="ARBA00022801"/>
    </source>
</evidence>
<keyword evidence="4 9" id="KW-0378">Hydrolase</keyword>
<protein>
    <submittedName>
        <fullName evidence="9">NUDIX hydrolase</fullName>
    </submittedName>
</protein>
<evidence type="ECO:0000313" key="10">
    <source>
        <dbReference type="Proteomes" id="UP000321805"/>
    </source>
</evidence>
<reference evidence="9 10" key="1">
    <citation type="journal article" date="2018" name="J. Microbiol.">
        <title>Baekduia soli gen. nov., sp. nov., a novel bacterium isolated from the soil of Baekdu Mountain and proposal of a novel family name, Baekduiaceae fam. nov.</title>
        <authorList>
            <person name="An D.S."/>
            <person name="Siddiqi M.Z."/>
            <person name="Kim K.H."/>
            <person name="Yu H.S."/>
            <person name="Im W.T."/>
        </authorList>
    </citation>
    <scope>NUCLEOTIDE SEQUENCE [LARGE SCALE GENOMIC DNA]</scope>
    <source>
        <strain evidence="9 10">BR7-21</strain>
    </source>
</reference>
<dbReference type="InterPro" id="IPR015797">
    <property type="entry name" value="NUDIX_hydrolase-like_dom_sf"/>
</dbReference>
<feature type="region of interest" description="Disordered" evidence="7">
    <location>
        <begin position="1"/>
        <end position="23"/>
    </location>
</feature>
<name>A0A5B8UAS7_9ACTN</name>
<evidence type="ECO:0000256" key="1">
    <source>
        <dbReference type="ARBA" id="ARBA00001936"/>
    </source>
</evidence>
<dbReference type="Pfam" id="PF00293">
    <property type="entry name" value="NUDIX"/>
    <property type="match status" value="1"/>
</dbReference>
<keyword evidence="5" id="KW-0460">Magnesium</keyword>
<evidence type="ECO:0000259" key="8">
    <source>
        <dbReference type="PROSITE" id="PS51462"/>
    </source>
</evidence>
<gene>
    <name evidence="9" type="ORF">FSW04_23450</name>
</gene>
<feature type="domain" description="Nudix hydrolase" evidence="8">
    <location>
        <begin position="25"/>
        <end position="166"/>
    </location>
</feature>
<keyword evidence="3" id="KW-0479">Metal-binding</keyword>
<sequence>MGKVSCVSIDRPGPGEELNAGPPTVPRQAATVILLRGGAQALEVLLVQRTPAARFMGGAWVFPGGAVDAHEGEGDRAHRLAGVRELAEEANVHGVQADDLVKFSQWITPAEVKIRFDTHFFLVSAPEDADVRVDGSECVDFVWTTPELALSRQREGELLLVFPTIKHLEQISRFDSADALLDHARGLEVLPVTPRVIGSGEQARVVLPGEPGYAVGAGREPGLS</sequence>
<dbReference type="PROSITE" id="PS51462">
    <property type="entry name" value="NUDIX"/>
    <property type="match status" value="1"/>
</dbReference>
<dbReference type="EMBL" id="CP042430">
    <property type="protein sequence ID" value="QEC50246.1"/>
    <property type="molecule type" value="Genomic_DNA"/>
</dbReference>
<dbReference type="AlphaFoldDB" id="A0A5B8UAS7"/>
<keyword evidence="10" id="KW-1185">Reference proteome</keyword>
<evidence type="ECO:0000256" key="5">
    <source>
        <dbReference type="ARBA" id="ARBA00022842"/>
    </source>
</evidence>
<dbReference type="OrthoDB" id="7183442at2"/>
<comment type="cofactor">
    <cofactor evidence="1">
        <name>Mn(2+)</name>
        <dbReference type="ChEBI" id="CHEBI:29035"/>
    </cofactor>
</comment>
<accession>A0A5B8UAS7</accession>
<evidence type="ECO:0000313" key="9">
    <source>
        <dbReference type="EMBL" id="QEC50246.1"/>
    </source>
</evidence>
<evidence type="ECO:0000256" key="3">
    <source>
        <dbReference type="ARBA" id="ARBA00022723"/>
    </source>
</evidence>
<dbReference type="PANTHER" id="PTHR12318">
    <property type="entry name" value="TESTOSTERONE-REGULATED PROTEIN RP2"/>
    <property type="match status" value="1"/>
</dbReference>
<dbReference type="InterPro" id="IPR039121">
    <property type="entry name" value="NUDT19"/>
</dbReference>
<proteinExistence type="predicted"/>
<dbReference type="CDD" id="cd18870">
    <property type="entry name" value="NUDIX_AcylCoAdiphos_Nudt19"/>
    <property type="match status" value="1"/>
</dbReference>